<evidence type="ECO:0000256" key="3">
    <source>
        <dbReference type="ARBA" id="ARBA00023274"/>
    </source>
</evidence>
<evidence type="ECO:0000256" key="5">
    <source>
        <dbReference type="ARBA" id="ARBA00035459"/>
    </source>
</evidence>
<keyword evidence="2 8" id="KW-0689">Ribosomal protein</keyword>
<dbReference type="InterPro" id="IPR002171">
    <property type="entry name" value="Ribosomal_uL2"/>
</dbReference>
<feature type="compositionally biased region" description="Basic residues" evidence="6">
    <location>
        <begin position="114"/>
        <end position="132"/>
    </location>
</feature>
<dbReference type="NCBIfam" id="TIGR01171">
    <property type="entry name" value="rplB_bact"/>
    <property type="match status" value="1"/>
</dbReference>
<gene>
    <name evidence="8" type="ORF">UT64_C0046G0017</name>
</gene>
<evidence type="ECO:0000313" key="9">
    <source>
        <dbReference type="Proteomes" id="UP000034137"/>
    </source>
</evidence>
<dbReference type="PANTHER" id="PTHR13691">
    <property type="entry name" value="RIBOSOMAL PROTEIN L2"/>
    <property type="match status" value="1"/>
</dbReference>
<keyword evidence="3" id="KW-0687">Ribonucleoprotein</keyword>
<evidence type="ECO:0000256" key="1">
    <source>
        <dbReference type="ARBA" id="ARBA00005636"/>
    </source>
</evidence>
<dbReference type="InterPro" id="IPR022671">
    <property type="entry name" value="Ribosomal_uL2_CS"/>
</dbReference>
<sequence>LEPGRGGKIARGAGTSIRVMGVEEKFAQIKLPSGEIRLIKKDCLCTIGQVSNKDRIHVKIGKAGRSRNLGIRPTVRGTAMNPNDHPHGGGEGNQPIGLRHPKTKWGKPALGVKTRNKKHKTNKLIIQRRKRK</sequence>
<dbReference type="FunFam" id="4.10.950.10:FF:000001">
    <property type="entry name" value="50S ribosomal protein L2"/>
    <property type="match status" value="1"/>
</dbReference>
<protein>
    <recommendedName>
        <fullName evidence="4">Large ribosomal subunit protein uL2</fullName>
    </recommendedName>
    <alternativeName>
        <fullName evidence="5">50S ribosomal protein L2</fullName>
    </alternativeName>
</protein>
<dbReference type="Gene3D" id="2.30.30.30">
    <property type="match status" value="1"/>
</dbReference>
<dbReference type="Gene3D" id="4.10.950.10">
    <property type="entry name" value="Ribosomal protein L2, domain 3"/>
    <property type="match status" value="1"/>
</dbReference>
<dbReference type="GO" id="GO:0003735">
    <property type="term" value="F:structural constituent of ribosome"/>
    <property type="evidence" value="ECO:0007669"/>
    <property type="project" value="InterPro"/>
</dbReference>
<accession>A0A0G0PUW3</accession>
<organism evidence="8 9">
    <name type="scientific">Candidatus Falkowbacteria bacterium GW2011_GWF2_39_8</name>
    <dbReference type="NCBI Taxonomy" id="1618642"/>
    <lineage>
        <taxon>Bacteria</taxon>
        <taxon>Candidatus Falkowiibacteriota</taxon>
    </lineage>
</organism>
<dbReference type="InterPro" id="IPR014722">
    <property type="entry name" value="Rib_uL2_dom2"/>
</dbReference>
<comment type="similarity">
    <text evidence="1">Belongs to the universal ribosomal protein uL2 family.</text>
</comment>
<evidence type="ECO:0000256" key="6">
    <source>
        <dbReference type="SAM" id="MobiDB-lite"/>
    </source>
</evidence>
<evidence type="ECO:0000259" key="7">
    <source>
        <dbReference type="SMART" id="SM01382"/>
    </source>
</evidence>
<evidence type="ECO:0000256" key="2">
    <source>
        <dbReference type="ARBA" id="ARBA00022980"/>
    </source>
</evidence>
<evidence type="ECO:0000313" key="8">
    <source>
        <dbReference type="EMBL" id="KKR31969.1"/>
    </source>
</evidence>
<dbReference type="Proteomes" id="UP000034137">
    <property type="component" value="Unassembled WGS sequence"/>
</dbReference>
<dbReference type="InterPro" id="IPR008991">
    <property type="entry name" value="Translation_prot_SH3-like_sf"/>
</dbReference>
<dbReference type="GO" id="GO:0015934">
    <property type="term" value="C:large ribosomal subunit"/>
    <property type="evidence" value="ECO:0007669"/>
    <property type="project" value="InterPro"/>
</dbReference>
<feature type="non-terminal residue" evidence="8">
    <location>
        <position position="1"/>
    </location>
</feature>
<dbReference type="GO" id="GO:0016740">
    <property type="term" value="F:transferase activity"/>
    <property type="evidence" value="ECO:0007669"/>
    <property type="project" value="InterPro"/>
</dbReference>
<dbReference type="EMBL" id="LBXO01000046">
    <property type="protein sequence ID" value="KKR31969.1"/>
    <property type="molecule type" value="Genomic_DNA"/>
</dbReference>
<dbReference type="SUPFAM" id="SSF50104">
    <property type="entry name" value="Translation proteins SH3-like domain"/>
    <property type="match status" value="1"/>
</dbReference>
<dbReference type="PATRIC" id="fig|1618642.3.peg.811"/>
<proteinExistence type="inferred from homology"/>
<feature type="domain" description="Large ribosomal subunit protein uL2 C-terminal" evidence="7">
    <location>
        <begin position="1"/>
        <end position="108"/>
    </location>
</feature>
<feature type="region of interest" description="Disordered" evidence="6">
    <location>
        <begin position="67"/>
        <end position="132"/>
    </location>
</feature>
<evidence type="ECO:0000256" key="4">
    <source>
        <dbReference type="ARBA" id="ARBA00035242"/>
    </source>
</evidence>
<dbReference type="InterPro" id="IPR005880">
    <property type="entry name" value="Ribosomal_uL2_bac/org-type"/>
</dbReference>
<dbReference type="GO" id="GO:0003723">
    <property type="term" value="F:RNA binding"/>
    <property type="evidence" value="ECO:0007669"/>
    <property type="project" value="InterPro"/>
</dbReference>
<dbReference type="PROSITE" id="PS00467">
    <property type="entry name" value="RIBOSOMAL_L2"/>
    <property type="match status" value="1"/>
</dbReference>
<dbReference type="Pfam" id="PF03947">
    <property type="entry name" value="Ribosomal_L2_C"/>
    <property type="match status" value="1"/>
</dbReference>
<dbReference type="SMART" id="SM01382">
    <property type="entry name" value="Ribosomal_L2_C"/>
    <property type="match status" value="1"/>
</dbReference>
<dbReference type="InterPro" id="IPR014726">
    <property type="entry name" value="Ribosomal_uL2_dom3"/>
</dbReference>
<dbReference type="PANTHER" id="PTHR13691:SF5">
    <property type="entry name" value="LARGE RIBOSOMAL SUBUNIT PROTEIN UL2M"/>
    <property type="match status" value="1"/>
</dbReference>
<comment type="caution">
    <text evidence="8">The sequence shown here is derived from an EMBL/GenBank/DDBJ whole genome shotgun (WGS) entry which is preliminary data.</text>
</comment>
<dbReference type="AlphaFoldDB" id="A0A0G0PUW3"/>
<dbReference type="InterPro" id="IPR022669">
    <property type="entry name" value="Ribosomal_uL2_C"/>
</dbReference>
<name>A0A0G0PUW3_9BACT</name>
<dbReference type="GO" id="GO:0002181">
    <property type="term" value="P:cytoplasmic translation"/>
    <property type="evidence" value="ECO:0007669"/>
    <property type="project" value="TreeGrafter"/>
</dbReference>
<reference evidence="8 9" key="1">
    <citation type="journal article" date="2015" name="Nature">
        <title>rRNA introns, odd ribosomes, and small enigmatic genomes across a large radiation of phyla.</title>
        <authorList>
            <person name="Brown C.T."/>
            <person name="Hug L.A."/>
            <person name="Thomas B.C."/>
            <person name="Sharon I."/>
            <person name="Castelle C.J."/>
            <person name="Singh A."/>
            <person name="Wilkins M.J."/>
            <person name="Williams K.H."/>
            <person name="Banfield J.F."/>
        </authorList>
    </citation>
    <scope>NUCLEOTIDE SEQUENCE [LARGE SCALE GENOMIC DNA]</scope>
</reference>